<comment type="cofactor">
    <cofactor evidence="8 10">
        <name>Zn(2+)</name>
        <dbReference type="ChEBI" id="CHEBI:29105"/>
    </cofactor>
    <text evidence="8 10">Binds 1 zinc ion per subunit.</text>
</comment>
<dbReference type="InterPro" id="IPR038418">
    <property type="entry name" value="6-PTP_synth/QueD_sf"/>
</dbReference>
<protein>
    <recommendedName>
        <fullName evidence="3 8">6-carboxy-5,6,7,8-tetrahydropterin synthase</fullName>
        <ecNumber evidence="8">4.-.-.-</ecNumber>
    </recommendedName>
</protein>
<evidence type="ECO:0000256" key="7">
    <source>
        <dbReference type="ARBA" id="ARBA00048807"/>
    </source>
</evidence>
<organism evidence="11 12">
    <name type="scientific">candidate division WWE3 bacterium CG08_land_8_20_14_0_20_43_13</name>
    <dbReference type="NCBI Taxonomy" id="1975087"/>
    <lineage>
        <taxon>Bacteria</taxon>
        <taxon>Katanobacteria</taxon>
    </lineage>
</organism>
<dbReference type="EC" id="4.-.-.-" evidence="8"/>
<dbReference type="SUPFAM" id="SSF55620">
    <property type="entry name" value="Tetrahydrobiopterin biosynthesis enzymes-like"/>
    <property type="match status" value="1"/>
</dbReference>
<keyword evidence="5 8" id="KW-0862">Zinc</keyword>
<feature type="active site" description="Charge relay system" evidence="9">
    <location>
        <position position="70"/>
    </location>
</feature>
<evidence type="ECO:0000313" key="12">
    <source>
        <dbReference type="Proteomes" id="UP000231414"/>
    </source>
</evidence>
<keyword evidence="4 8" id="KW-0479">Metal-binding</keyword>
<dbReference type="GO" id="GO:0008616">
    <property type="term" value="P:tRNA queuosine(34) biosynthetic process"/>
    <property type="evidence" value="ECO:0007669"/>
    <property type="project" value="UniProtKB-KW"/>
</dbReference>
<comment type="caution">
    <text evidence="11">The sequence shown here is derived from an EMBL/GenBank/DDBJ whole genome shotgun (WGS) entry which is preliminary data.</text>
</comment>
<evidence type="ECO:0000313" key="11">
    <source>
        <dbReference type="EMBL" id="PIS20971.1"/>
    </source>
</evidence>
<comment type="pathway">
    <text evidence="1 8">Purine metabolism; 7-cyano-7-deazaguanine biosynthesis.</text>
</comment>
<evidence type="ECO:0000256" key="4">
    <source>
        <dbReference type="ARBA" id="ARBA00022723"/>
    </source>
</evidence>
<feature type="binding site" evidence="10">
    <location>
        <position position="17"/>
    </location>
    <ligand>
        <name>Zn(2+)</name>
        <dbReference type="ChEBI" id="CHEBI:29105"/>
    </ligand>
</feature>
<name>A0A2H0X802_UNCKA</name>
<evidence type="ECO:0000256" key="5">
    <source>
        <dbReference type="ARBA" id="ARBA00022833"/>
    </source>
</evidence>
<dbReference type="NCBIfam" id="TIGR03367">
    <property type="entry name" value="queuosine_QueD"/>
    <property type="match status" value="1"/>
</dbReference>
<dbReference type="Gene3D" id="3.30.479.10">
    <property type="entry name" value="6-pyruvoyl tetrahydropterin synthase/QueD"/>
    <property type="match status" value="1"/>
</dbReference>
<dbReference type="InterPro" id="IPR007115">
    <property type="entry name" value="6-PTP_synth/QueD"/>
</dbReference>
<comment type="catalytic activity">
    <reaction evidence="7 8">
        <text>7,8-dihydroneopterin 3'-triphosphate + H2O = 6-carboxy-5,6,7,8-tetrahydropterin + triphosphate + acetaldehyde + 2 H(+)</text>
        <dbReference type="Rhea" id="RHEA:27966"/>
        <dbReference type="ChEBI" id="CHEBI:15343"/>
        <dbReference type="ChEBI" id="CHEBI:15377"/>
        <dbReference type="ChEBI" id="CHEBI:15378"/>
        <dbReference type="ChEBI" id="CHEBI:18036"/>
        <dbReference type="ChEBI" id="CHEBI:58462"/>
        <dbReference type="ChEBI" id="CHEBI:61032"/>
        <dbReference type="EC" id="4.1.2.50"/>
    </reaction>
</comment>
<evidence type="ECO:0000256" key="9">
    <source>
        <dbReference type="PIRSR" id="PIRSR006113-1"/>
    </source>
</evidence>
<reference evidence="12" key="1">
    <citation type="submission" date="2017-09" db="EMBL/GenBank/DDBJ databases">
        <title>Depth-based differentiation of microbial function through sediment-hosted aquifers and enrichment of novel symbionts in the deep terrestrial subsurface.</title>
        <authorList>
            <person name="Probst A.J."/>
            <person name="Ladd B."/>
            <person name="Jarett J.K."/>
            <person name="Geller-Mcgrath D.E."/>
            <person name="Sieber C.M.K."/>
            <person name="Emerson J.B."/>
            <person name="Anantharaman K."/>
            <person name="Thomas B.C."/>
            <person name="Malmstrom R."/>
            <person name="Stieglmeier M."/>
            <person name="Klingl A."/>
            <person name="Woyke T."/>
            <person name="Ryan C.M."/>
            <person name="Banfield J.F."/>
        </authorList>
    </citation>
    <scope>NUCLEOTIDE SEQUENCE [LARGE SCALE GENOMIC DNA]</scope>
</reference>
<evidence type="ECO:0000256" key="3">
    <source>
        <dbReference type="ARBA" id="ARBA00018141"/>
    </source>
</evidence>
<comment type="similarity">
    <text evidence="2 8">Belongs to the PTPS family. QueD subfamily.</text>
</comment>
<evidence type="ECO:0000256" key="6">
    <source>
        <dbReference type="ARBA" id="ARBA00023239"/>
    </source>
</evidence>
<dbReference type="Pfam" id="PF01242">
    <property type="entry name" value="PTPS"/>
    <property type="match status" value="1"/>
</dbReference>
<keyword evidence="6 8" id="KW-0456">Lyase</keyword>
<dbReference type="Proteomes" id="UP000231414">
    <property type="component" value="Unassembled WGS sequence"/>
</dbReference>
<proteinExistence type="inferred from homology"/>
<evidence type="ECO:0000256" key="2">
    <source>
        <dbReference type="ARBA" id="ARBA00008900"/>
    </source>
</evidence>
<feature type="active site" description="Charge relay system" evidence="9">
    <location>
        <position position="111"/>
    </location>
</feature>
<dbReference type="GO" id="GO:0070497">
    <property type="term" value="F:6-carboxytetrahydropterin synthase activity"/>
    <property type="evidence" value="ECO:0007669"/>
    <property type="project" value="UniProtKB-EC"/>
</dbReference>
<evidence type="ECO:0000256" key="8">
    <source>
        <dbReference type="PIRNR" id="PIRNR006113"/>
    </source>
</evidence>
<evidence type="ECO:0000256" key="1">
    <source>
        <dbReference type="ARBA" id="ARBA00005061"/>
    </source>
</evidence>
<dbReference type="PANTHER" id="PTHR12589:SF7">
    <property type="entry name" value="6-PYRUVOYL TETRAHYDROBIOPTERIN SYNTHASE"/>
    <property type="match status" value="1"/>
</dbReference>
<dbReference type="PIRSF" id="PIRSF006113">
    <property type="entry name" value="PTP_synth"/>
    <property type="match status" value="1"/>
</dbReference>
<dbReference type="GO" id="GO:0046872">
    <property type="term" value="F:metal ion binding"/>
    <property type="evidence" value="ECO:0007669"/>
    <property type="project" value="UniProtKB-KW"/>
</dbReference>
<keyword evidence="8" id="KW-0671">Queuosine biosynthesis</keyword>
<dbReference type="PANTHER" id="PTHR12589">
    <property type="entry name" value="PYRUVOYL TETRAHYDROBIOPTERIN SYNTHASE"/>
    <property type="match status" value="1"/>
</dbReference>
<dbReference type="AlphaFoldDB" id="A0A2H0X802"/>
<feature type="active site" description="Proton acceptor" evidence="9">
    <location>
        <position position="26"/>
    </location>
</feature>
<dbReference type="EMBL" id="PEYW01000011">
    <property type="protein sequence ID" value="PIS20971.1"/>
    <property type="molecule type" value="Genomic_DNA"/>
</dbReference>
<accession>A0A2H0X802</accession>
<feature type="binding site" evidence="10">
    <location>
        <position position="30"/>
    </location>
    <ligand>
        <name>Zn(2+)</name>
        <dbReference type="ChEBI" id="CHEBI:29105"/>
    </ligand>
</feature>
<gene>
    <name evidence="11" type="primary">queD</name>
    <name evidence="11" type="ORF">COT52_01000</name>
</gene>
<evidence type="ECO:0000256" key="10">
    <source>
        <dbReference type="PIRSR" id="PIRSR006113-2"/>
    </source>
</evidence>
<sequence length="125" mass="14291">MSNKVLLTKEVYFSAAHKLNNYKGKCASLHGHTYKLQITVSGSIKQSGMVVDFNEIHKIIENTVTCKLDHSYLNDFFKQPTAENMVIWIWNQIANACKGLEITLEEIKLWETPTSFASYRGEKYG</sequence>
<dbReference type="UniPathway" id="UPA00391"/>
<feature type="binding site" evidence="10">
    <location>
        <position position="32"/>
    </location>
    <ligand>
        <name>Zn(2+)</name>
        <dbReference type="ChEBI" id="CHEBI:29105"/>
    </ligand>
</feature>